<dbReference type="Gene3D" id="3.10.105.10">
    <property type="entry name" value="Dipeptide-binding Protein, Domain 3"/>
    <property type="match status" value="1"/>
</dbReference>
<gene>
    <name evidence="1" type="ORF">S06H3_64095</name>
</gene>
<feature type="non-terminal residue" evidence="1">
    <location>
        <position position="125"/>
    </location>
</feature>
<reference evidence="1" key="1">
    <citation type="journal article" date="2014" name="Front. Microbiol.">
        <title>High frequency of phylogenetically diverse reductive dehalogenase-homologous genes in deep subseafloor sedimentary metagenomes.</title>
        <authorList>
            <person name="Kawai M."/>
            <person name="Futagami T."/>
            <person name="Toyoda A."/>
            <person name="Takaki Y."/>
            <person name="Nishi S."/>
            <person name="Hori S."/>
            <person name="Arai W."/>
            <person name="Tsubouchi T."/>
            <person name="Morono Y."/>
            <person name="Uchiyama I."/>
            <person name="Ito T."/>
            <person name="Fujiyama A."/>
            <person name="Inagaki F."/>
            <person name="Takami H."/>
        </authorList>
    </citation>
    <scope>NUCLEOTIDE SEQUENCE</scope>
    <source>
        <strain evidence="1">Expedition CK06-06</strain>
    </source>
</reference>
<dbReference type="AlphaFoldDB" id="X1R3F6"/>
<organism evidence="1">
    <name type="scientific">marine sediment metagenome</name>
    <dbReference type="NCBI Taxonomy" id="412755"/>
    <lineage>
        <taxon>unclassified sequences</taxon>
        <taxon>metagenomes</taxon>
        <taxon>ecological metagenomes</taxon>
    </lineage>
</organism>
<evidence type="ECO:0000313" key="1">
    <source>
        <dbReference type="EMBL" id="GAI50124.1"/>
    </source>
</evidence>
<sequence length="125" mass="14303">NPLFRFRNPIGIRISQCNSVINTASFIDVIVKREFDGFIMGWSTGAKIDPTIYWNSDPAKGLFNFVSYANSVVDSLIDVGVTMLNRKKAKKIWNEFQRIVYQDQPYTFLIVSNNVSASYKRIRGV</sequence>
<dbReference type="SUPFAM" id="SSF53850">
    <property type="entry name" value="Periplasmic binding protein-like II"/>
    <property type="match status" value="1"/>
</dbReference>
<feature type="non-terminal residue" evidence="1">
    <location>
        <position position="1"/>
    </location>
</feature>
<dbReference type="Gene3D" id="3.40.190.10">
    <property type="entry name" value="Periplasmic binding protein-like II"/>
    <property type="match status" value="1"/>
</dbReference>
<evidence type="ECO:0008006" key="2">
    <source>
        <dbReference type="Google" id="ProtNLM"/>
    </source>
</evidence>
<comment type="caution">
    <text evidence="1">The sequence shown here is derived from an EMBL/GenBank/DDBJ whole genome shotgun (WGS) entry which is preliminary data.</text>
</comment>
<dbReference type="EMBL" id="BARV01042697">
    <property type="protein sequence ID" value="GAI50124.1"/>
    <property type="molecule type" value="Genomic_DNA"/>
</dbReference>
<protein>
    <recommendedName>
        <fullName evidence="2">Solute-binding protein family 5 domain-containing protein</fullName>
    </recommendedName>
</protein>
<name>X1R3F6_9ZZZZ</name>
<proteinExistence type="predicted"/>
<accession>X1R3F6</accession>